<sequence>MHSLYVILYIYWIGFYYSVTELLHDFLSPKVDLKGYLVNNTDVPLICVLTGGEGTIGRKICSQLLDLGFEIYSLLPQTDSQIKKGNNLLFGNNHPRIHYVSCDLSNLQSVKKACNKLNSQLSHIDILICNAGIMCATDNRTASMNDLNIYEPHVSVNLLGHAAITHSLRSLILQSPNGRTSRILYVSSSTAHAGIVPSKDDILKGTFLKHYDSGYQAYANSKLWLIMYGKYLTSQYYHKLDNTNLDKVNGKMLEVGSLHPGVIPGALYRNVLPLFRYIICNILNVFLR</sequence>
<reference evidence="2" key="1">
    <citation type="submission" date="2016-11" db="UniProtKB">
        <authorList>
            <consortium name="WormBaseParasite"/>
        </authorList>
    </citation>
    <scope>IDENTIFICATION</scope>
    <source>
        <strain evidence="2">KR3021</strain>
    </source>
</reference>
<evidence type="ECO:0000313" key="1">
    <source>
        <dbReference type="Proteomes" id="UP000095286"/>
    </source>
</evidence>
<evidence type="ECO:0000313" key="2">
    <source>
        <dbReference type="WBParaSite" id="RSKR_0000996500.1"/>
    </source>
</evidence>
<organism evidence="1 2">
    <name type="scientific">Rhabditophanes sp. KR3021</name>
    <dbReference type="NCBI Taxonomy" id="114890"/>
    <lineage>
        <taxon>Eukaryota</taxon>
        <taxon>Metazoa</taxon>
        <taxon>Ecdysozoa</taxon>
        <taxon>Nematoda</taxon>
        <taxon>Chromadorea</taxon>
        <taxon>Rhabditida</taxon>
        <taxon>Tylenchina</taxon>
        <taxon>Panagrolaimomorpha</taxon>
        <taxon>Strongyloidoidea</taxon>
        <taxon>Alloionematidae</taxon>
        <taxon>Rhabditophanes</taxon>
    </lineage>
</organism>
<dbReference type="WBParaSite" id="RSKR_0000996500.1">
    <property type="protein sequence ID" value="RSKR_0000996500.1"/>
    <property type="gene ID" value="RSKR_0000996500"/>
</dbReference>
<protein>
    <submittedName>
        <fullName evidence="2">NAD(P)-binding protein</fullName>
    </submittedName>
</protein>
<dbReference type="Proteomes" id="UP000095286">
    <property type="component" value="Unplaced"/>
</dbReference>
<accession>A0AC35UCD7</accession>
<proteinExistence type="predicted"/>
<name>A0AC35UCD7_9BILA</name>